<name>A0A385SVC1_9BACT</name>
<feature type="signal peptide" evidence="1">
    <location>
        <begin position="1"/>
        <end position="26"/>
    </location>
</feature>
<protein>
    <submittedName>
        <fullName evidence="2">Uncharacterized protein</fullName>
    </submittedName>
</protein>
<gene>
    <name evidence="2" type="ORF">D4L85_31790</name>
</gene>
<sequence length="81" mass="8697">MRFFSSQFNANVLLSALALSTTICHAQGNFWGAANGGKKGFGIIFKTDVVGSYLTTAADSLPGAHPHVVFNKLKQTTNYVF</sequence>
<evidence type="ECO:0000313" key="2">
    <source>
        <dbReference type="EMBL" id="AYB34884.1"/>
    </source>
</evidence>
<accession>A0A385SVC1</accession>
<reference evidence="3" key="1">
    <citation type="submission" date="2018-09" db="EMBL/GenBank/DDBJ databases">
        <title>Chryseolinea sp. KIS68-18 isolated from soil.</title>
        <authorList>
            <person name="Weon H.-Y."/>
            <person name="Kwon S.-W."/>
            <person name="Lee S.A."/>
        </authorList>
    </citation>
    <scope>NUCLEOTIDE SEQUENCE [LARGE SCALE GENOMIC DNA]</scope>
    <source>
        <strain evidence="3">KIS68-18</strain>
    </source>
</reference>
<keyword evidence="3" id="KW-1185">Reference proteome</keyword>
<keyword evidence="1" id="KW-0732">Signal</keyword>
<dbReference type="EMBL" id="CP032382">
    <property type="protein sequence ID" value="AYB34884.1"/>
    <property type="molecule type" value="Genomic_DNA"/>
</dbReference>
<evidence type="ECO:0000313" key="3">
    <source>
        <dbReference type="Proteomes" id="UP000266183"/>
    </source>
</evidence>
<dbReference type="Proteomes" id="UP000266183">
    <property type="component" value="Chromosome"/>
</dbReference>
<feature type="chain" id="PRO_5017243710" evidence="1">
    <location>
        <begin position="27"/>
        <end position="81"/>
    </location>
</feature>
<organism evidence="2 3">
    <name type="scientific">Chryseolinea soli</name>
    <dbReference type="NCBI Taxonomy" id="2321403"/>
    <lineage>
        <taxon>Bacteria</taxon>
        <taxon>Pseudomonadati</taxon>
        <taxon>Bacteroidota</taxon>
        <taxon>Cytophagia</taxon>
        <taxon>Cytophagales</taxon>
        <taxon>Fulvivirgaceae</taxon>
        <taxon>Chryseolinea</taxon>
    </lineage>
</organism>
<dbReference type="AlphaFoldDB" id="A0A385SVC1"/>
<evidence type="ECO:0000256" key="1">
    <source>
        <dbReference type="SAM" id="SignalP"/>
    </source>
</evidence>
<dbReference type="KEGG" id="chk:D4L85_31790"/>
<proteinExistence type="predicted"/>